<dbReference type="EMBL" id="JAUSWH010000020">
    <property type="protein sequence ID" value="MDQ0457929.1"/>
    <property type="molecule type" value="Genomic_DNA"/>
</dbReference>
<keyword evidence="2" id="KW-1185">Reference proteome</keyword>
<dbReference type="Proteomes" id="UP001235269">
    <property type="component" value="Unassembled WGS sequence"/>
</dbReference>
<sequence>MSGLKFHAMLVCSCNFITDKEIRDTITEMLDEDCWQLIVPAKVYHAMEKRGRCCGCFPNVVDIIVSTTEAYHAARKADDEKVVDFMQRLKQFQQEQKTEIIERRNRLASGR</sequence>
<dbReference type="Gene3D" id="1.10.10.1100">
    <property type="entry name" value="BFD-like [2Fe-2S]-binding domain"/>
    <property type="match status" value="1"/>
</dbReference>
<evidence type="ECO:0000313" key="2">
    <source>
        <dbReference type="Proteomes" id="UP001235269"/>
    </source>
</evidence>
<organism evidence="1 2">
    <name type="scientific">Rhizobium paknamense</name>
    <dbReference type="NCBI Taxonomy" id="1206817"/>
    <lineage>
        <taxon>Bacteria</taxon>
        <taxon>Pseudomonadati</taxon>
        <taxon>Pseudomonadota</taxon>
        <taxon>Alphaproteobacteria</taxon>
        <taxon>Hyphomicrobiales</taxon>
        <taxon>Rhizobiaceae</taxon>
        <taxon>Rhizobium/Agrobacterium group</taxon>
        <taxon>Rhizobium</taxon>
    </lineage>
</organism>
<protein>
    <submittedName>
        <fullName evidence="1">Bacterioferritin-associated ferredoxin</fullName>
    </submittedName>
</protein>
<evidence type="ECO:0000313" key="1">
    <source>
        <dbReference type="EMBL" id="MDQ0457929.1"/>
    </source>
</evidence>
<reference evidence="1 2" key="1">
    <citation type="submission" date="2023-07" db="EMBL/GenBank/DDBJ databases">
        <title>Genomic Encyclopedia of Type Strains, Phase IV (KMG-IV): sequencing the most valuable type-strain genomes for metagenomic binning, comparative biology and taxonomic classification.</title>
        <authorList>
            <person name="Goeker M."/>
        </authorList>
    </citation>
    <scope>NUCLEOTIDE SEQUENCE [LARGE SCALE GENOMIC DNA]</scope>
    <source>
        <strain evidence="1 2">DSM 100301</strain>
    </source>
</reference>
<dbReference type="InterPro" id="IPR041854">
    <property type="entry name" value="BFD-like_2Fe2S-bd_dom_sf"/>
</dbReference>
<proteinExistence type="predicted"/>
<accession>A0ABU0IL64</accession>
<comment type="caution">
    <text evidence="1">The sequence shown here is derived from an EMBL/GenBank/DDBJ whole genome shotgun (WGS) entry which is preliminary data.</text>
</comment>
<name>A0ABU0IL64_9HYPH</name>
<dbReference type="RefSeq" id="WP_370878129.1">
    <property type="nucleotide sequence ID" value="NZ_JAUSWH010000020.1"/>
</dbReference>
<gene>
    <name evidence="1" type="ORF">QO005_004287</name>
</gene>